<feature type="non-terminal residue" evidence="3">
    <location>
        <position position="1"/>
    </location>
</feature>
<keyword evidence="2" id="KW-0812">Transmembrane</keyword>
<evidence type="ECO:0000313" key="3">
    <source>
        <dbReference type="EMBL" id="BAT97221.1"/>
    </source>
</evidence>
<protein>
    <submittedName>
        <fullName evidence="3">Uncharacterized protein</fullName>
    </submittedName>
</protein>
<proteinExistence type="predicted"/>
<reference evidence="3 4" key="1">
    <citation type="journal article" date="2015" name="Sci. Rep.">
        <title>The power of single molecule real-time sequencing technology in the de novo assembly of a eukaryotic genome.</title>
        <authorList>
            <person name="Sakai H."/>
            <person name="Naito K."/>
            <person name="Ogiso-Tanaka E."/>
            <person name="Takahashi Y."/>
            <person name="Iseki K."/>
            <person name="Muto C."/>
            <person name="Satou K."/>
            <person name="Teruya K."/>
            <person name="Shiroma A."/>
            <person name="Shimoji M."/>
            <person name="Hirano T."/>
            <person name="Itoh T."/>
            <person name="Kaga A."/>
            <person name="Tomooka N."/>
        </authorList>
    </citation>
    <scope>NUCLEOTIDE SEQUENCE [LARGE SCALE GENOMIC DNA]</scope>
    <source>
        <strain evidence="4">cv. Shumari</strain>
    </source>
</reference>
<evidence type="ECO:0000313" key="4">
    <source>
        <dbReference type="Proteomes" id="UP000291084"/>
    </source>
</evidence>
<organism evidence="3 4">
    <name type="scientific">Vigna angularis var. angularis</name>
    <dbReference type="NCBI Taxonomy" id="157739"/>
    <lineage>
        <taxon>Eukaryota</taxon>
        <taxon>Viridiplantae</taxon>
        <taxon>Streptophyta</taxon>
        <taxon>Embryophyta</taxon>
        <taxon>Tracheophyta</taxon>
        <taxon>Spermatophyta</taxon>
        <taxon>Magnoliopsida</taxon>
        <taxon>eudicotyledons</taxon>
        <taxon>Gunneridae</taxon>
        <taxon>Pentapetalae</taxon>
        <taxon>rosids</taxon>
        <taxon>fabids</taxon>
        <taxon>Fabales</taxon>
        <taxon>Fabaceae</taxon>
        <taxon>Papilionoideae</taxon>
        <taxon>50 kb inversion clade</taxon>
        <taxon>NPAAA clade</taxon>
        <taxon>indigoferoid/millettioid clade</taxon>
        <taxon>Phaseoleae</taxon>
        <taxon>Vigna</taxon>
    </lineage>
</organism>
<keyword evidence="4" id="KW-1185">Reference proteome</keyword>
<accession>A0A0S3SWJ6</accession>
<feature type="region of interest" description="Disordered" evidence="1">
    <location>
        <begin position="48"/>
        <end position="82"/>
    </location>
</feature>
<name>A0A0S3SWJ6_PHAAN</name>
<evidence type="ECO:0000256" key="1">
    <source>
        <dbReference type="SAM" id="MobiDB-lite"/>
    </source>
</evidence>
<evidence type="ECO:0000256" key="2">
    <source>
        <dbReference type="SAM" id="Phobius"/>
    </source>
</evidence>
<keyword evidence="2" id="KW-0472">Membrane</keyword>
<gene>
    <name evidence="3" type="primary">Vigan.09G060500</name>
    <name evidence="3" type="ORF">VIGAN_09060500</name>
</gene>
<feature type="transmembrane region" description="Helical" evidence="2">
    <location>
        <begin position="12"/>
        <end position="38"/>
    </location>
</feature>
<dbReference type="EMBL" id="AP015042">
    <property type="protein sequence ID" value="BAT97221.1"/>
    <property type="molecule type" value="Genomic_DNA"/>
</dbReference>
<sequence>SFLIFISLYCHYFPALFIYINIIFKFYSLFLLIFLSLFSCSCRPNQCSPKQTKPKDSSIRISHQAKQGADAIASDAWPHPLH</sequence>
<dbReference type="AlphaFoldDB" id="A0A0S3SWJ6"/>
<dbReference type="Proteomes" id="UP000291084">
    <property type="component" value="Chromosome 9"/>
</dbReference>
<keyword evidence="2" id="KW-1133">Transmembrane helix</keyword>